<dbReference type="Proteomes" id="UP000298663">
    <property type="component" value="Chromosome X"/>
</dbReference>
<dbReference type="EMBL" id="CM016762">
    <property type="protein sequence ID" value="TMS37911.1"/>
    <property type="molecule type" value="Genomic_DNA"/>
</dbReference>
<feature type="region of interest" description="Disordered" evidence="1">
    <location>
        <begin position="30"/>
        <end position="54"/>
    </location>
</feature>
<evidence type="ECO:0000313" key="2">
    <source>
        <dbReference type="EMBL" id="TMS37911.1"/>
    </source>
</evidence>
<comment type="caution">
    <text evidence="2">The sequence shown here is derived from an EMBL/GenBank/DDBJ whole genome shotgun (WGS) entry which is preliminary data.</text>
</comment>
<evidence type="ECO:0000256" key="1">
    <source>
        <dbReference type="SAM" id="MobiDB-lite"/>
    </source>
</evidence>
<sequence>MQCRQRLQVIPAQPNTQKRYEMRKGDLLKASSSSAELSEVHLPKSPRKHEPSCPTAGVVGHHTQTVLFLSHHITTTQQREKINRLWCASASSSRRYFFVTHDVRSAIELWEGRMDGRIFAALLDMMNYTGVGRRKWPTFPTFCHECNKILCKSSLLFCVL</sequence>
<organism evidence="2 3">
    <name type="scientific">Steinernema carpocapsae</name>
    <name type="common">Entomopathogenic nematode</name>
    <dbReference type="NCBI Taxonomy" id="34508"/>
    <lineage>
        <taxon>Eukaryota</taxon>
        <taxon>Metazoa</taxon>
        <taxon>Ecdysozoa</taxon>
        <taxon>Nematoda</taxon>
        <taxon>Chromadorea</taxon>
        <taxon>Rhabditida</taxon>
        <taxon>Tylenchina</taxon>
        <taxon>Panagrolaimomorpha</taxon>
        <taxon>Strongyloidoidea</taxon>
        <taxon>Steinernematidae</taxon>
        <taxon>Steinernema</taxon>
    </lineage>
</organism>
<reference evidence="2 3" key="2">
    <citation type="journal article" date="2019" name="G3 (Bethesda)">
        <title>Hybrid Assembly of the Genome of the Entomopathogenic Nematode Steinernema carpocapsae Identifies the X-Chromosome.</title>
        <authorList>
            <person name="Serra L."/>
            <person name="Macchietto M."/>
            <person name="Macias-Munoz A."/>
            <person name="McGill C.J."/>
            <person name="Rodriguez I.M."/>
            <person name="Rodriguez B."/>
            <person name="Murad R."/>
            <person name="Mortazavi A."/>
        </authorList>
    </citation>
    <scope>NUCLEOTIDE SEQUENCE [LARGE SCALE GENOMIC DNA]</scope>
    <source>
        <strain evidence="2 3">ALL</strain>
    </source>
</reference>
<reference evidence="2 3" key="1">
    <citation type="journal article" date="2015" name="Genome Biol.">
        <title>Comparative genomics of Steinernema reveals deeply conserved gene regulatory networks.</title>
        <authorList>
            <person name="Dillman A.R."/>
            <person name="Macchietto M."/>
            <person name="Porter C.F."/>
            <person name="Rogers A."/>
            <person name="Williams B."/>
            <person name="Antoshechkin I."/>
            <person name="Lee M.M."/>
            <person name="Goodwin Z."/>
            <person name="Lu X."/>
            <person name="Lewis E.E."/>
            <person name="Goodrich-Blair H."/>
            <person name="Stock S.P."/>
            <person name="Adams B.J."/>
            <person name="Sternberg P.W."/>
            <person name="Mortazavi A."/>
        </authorList>
    </citation>
    <scope>NUCLEOTIDE SEQUENCE [LARGE SCALE GENOMIC DNA]</scope>
    <source>
        <strain evidence="2 3">ALL</strain>
    </source>
</reference>
<name>A0A4U8UWX3_STECR</name>
<gene>
    <name evidence="2" type="ORF">L596_004748</name>
</gene>
<protein>
    <submittedName>
        <fullName evidence="2">Uncharacterized protein</fullName>
    </submittedName>
</protein>
<keyword evidence="3" id="KW-1185">Reference proteome</keyword>
<dbReference type="EMBL" id="AZBU02000001">
    <property type="protein sequence ID" value="TMS37911.1"/>
    <property type="molecule type" value="Genomic_DNA"/>
</dbReference>
<accession>A0A4U8UWX3</accession>
<evidence type="ECO:0000313" key="3">
    <source>
        <dbReference type="Proteomes" id="UP000298663"/>
    </source>
</evidence>
<dbReference type="AlphaFoldDB" id="A0A4U8UWX3"/>
<proteinExistence type="predicted"/>